<sequence length="157" mass="16767">MEHPEPSQFRQAVSRFTTGVTVVTTVDGAGKRIGMTANSFTSVSLAPPTVLISIKAGRTLEAIRSTGKFAVNILPAFGKDLSIHFAGRPSLGSAPEFEPTGGMPKLLHAIAYFDCKAMRFVTVADHTVLIGAVCACTHEDEAEPLVFFSSRYHSLAN</sequence>
<reference evidence="3" key="1">
    <citation type="submission" date="2021-08" db="EMBL/GenBank/DDBJ databases">
        <title>Hoeflea bacterium WL0058 sp. nov., isolated from the sediment.</title>
        <authorList>
            <person name="Wang L."/>
            <person name="Zhang D."/>
        </authorList>
    </citation>
    <scope>NUCLEOTIDE SEQUENCE</scope>
    <source>
        <strain evidence="3">WL0058</strain>
    </source>
</reference>
<evidence type="ECO:0000313" key="4">
    <source>
        <dbReference type="Proteomes" id="UP001196509"/>
    </source>
</evidence>
<dbReference type="SMART" id="SM00903">
    <property type="entry name" value="Flavin_Reduct"/>
    <property type="match status" value="1"/>
</dbReference>
<dbReference type="Pfam" id="PF01613">
    <property type="entry name" value="Flavin_Reduct"/>
    <property type="match status" value="1"/>
</dbReference>
<accession>A0AAE2ZJP5</accession>
<dbReference type="AlphaFoldDB" id="A0AAE2ZJP5"/>
<organism evidence="3 4">
    <name type="scientific">Flavimaribacter sediminis</name>
    <dbReference type="NCBI Taxonomy" id="2865987"/>
    <lineage>
        <taxon>Bacteria</taxon>
        <taxon>Pseudomonadati</taxon>
        <taxon>Pseudomonadota</taxon>
        <taxon>Alphaproteobacteria</taxon>
        <taxon>Hyphomicrobiales</taxon>
        <taxon>Rhizobiaceae</taxon>
        <taxon>Flavimaribacter</taxon>
    </lineage>
</organism>
<dbReference type="SUPFAM" id="SSF50475">
    <property type="entry name" value="FMN-binding split barrel"/>
    <property type="match status" value="1"/>
</dbReference>
<dbReference type="GO" id="GO:0010181">
    <property type="term" value="F:FMN binding"/>
    <property type="evidence" value="ECO:0007669"/>
    <property type="project" value="InterPro"/>
</dbReference>
<dbReference type="PANTHER" id="PTHR30466:SF1">
    <property type="entry name" value="FMN REDUCTASE (NADH) RUTF"/>
    <property type="match status" value="1"/>
</dbReference>
<dbReference type="Gene3D" id="2.30.110.10">
    <property type="entry name" value="Electron Transport, Fmn-binding Protein, Chain A"/>
    <property type="match status" value="1"/>
</dbReference>
<dbReference type="GO" id="GO:0042602">
    <property type="term" value="F:riboflavin reductase (NADPH) activity"/>
    <property type="evidence" value="ECO:0007669"/>
    <property type="project" value="TreeGrafter"/>
</dbReference>
<evidence type="ECO:0000313" key="3">
    <source>
        <dbReference type="EMBL" id="MBW8638059.1"/>
    </source>
</evidence>
<gene>
    <name evidence="3" type="ORF">K1W69_12755</name>
</gene>
<dbReference type="InterPro" id="IPR012349">
    <property type="entry name" value="Split_barrel_FMN-bd"/>
</dbReference>
<dbReference type="Proteomes" id="UP001196509">
    <property type="component" value="Unassembled WGS sequence"/>
</dbReference>
<dbReference type="InterPro" id="IPR002563">
    <property type="entry name" value="Flavin_Rdtase-like_dom"/>
</dbReference>
<keyword evidence="1" id="KW-0560">Oxidoreductase</keyword>
<evidence type="ECO:0000256" key="1">
    <source>
        <dbReference type="ARBA" id="ARBA00023002"/>
    </source>
</evidence>
<dbReference type="InterPro" id="IPR050268">
    <property type="entry name" value="NADH-dep_flavin_reductase"/>
</dbReference>
<proteinExistence type="predicted"/>
<comment type="caution">
    <text evidence="3">The sequence shown here is derived from an EMBL/GenBank/DDBJ whole genome shotgun (WGS) entry which is preliminary data.</text>
</comment>
<protein>
    <submittedName>
        <fullName evidence="3">Flavin reductase family protein</fullName>
    </submittedName>
</protein>
<name>A0AAE2ZJP5_9HYPH</name>
<feature type="domain" description="Flavin reductase like" evidence="2">
    <location>
        <begin position="13"/>
        <end position="154"/>
    </location>
</feature>
<evidence type="ECO:0000259" key="2">
    <source>
        <dbReference type="SMART" id="SM00903"/>
    </source>
</evidence>
<dbReference type="EMBL" id="JAICBX010000002">
    <property type="protein sequence ID" value="MBW8638059.1"/>
    <property type="molecule type" value="Genomic_DNA"/>
</dbReference>
<keyword evidence="4" id="KW-1185">Reference proteome</keyword>
<dbReference type="PANTHER" id="PTHR30466">
    <property type="entry name" value="FLAVIN REDUCTASE"/>
    <property type="match status" value="1"/>
</dbReference>